<keyword evidence="4" id="KW-1185">Reference proteome</keyword>
<dbReference type="PROSITE" id="PS51736">
    <property type="entry name" value="RECOMBINASES_3"/>
    <property type="match status" value="1"/>
</dbReference>
<organism evidence="3 4">
    <name type="scientific">Deinococcus piscis</name>
    <dbReference type="NCBI Taxonomy" id="394230"/>
    <lineage>
        <taxon>Bacteria</taxon>
        <taxon>Thermotogati</taxon>
        <taxon>Deinococcota</taxon>
        <taxon>Deinococci</taxon>
        <taxon>Deinococcales</taxon>
        <taxon>Deinococcaceae</taxon>
        <taxon>Deinococcus</taxon>
    </lineage>
</organism>
<gene>
    <name evidence="3" type="primary">tnpR</name>
    <name evidence="3" type="ORF">GCM10017783_21610</name>
</gene>
<dbReference type="SMART" id="SM00857">
    <property type="entry name" value="Resolvase"/>
    <property type="match status" value="1"/>
</dbReference>
<protein>
    <submittedName>
        <fullName evidence="3">Resolvase</fullName>
    </submittedName>
</protein>
<evidence type="ECO:0000313" key="3">
    <source>
        <dbReference type="EMBL" id="GHG08704.1"/>
    </source>
</evidence>
<reference evidence="4" key="1">
    <citation type="journal article" date="2019" name="Int. J. Syst. Evol. Microbiol.">
        <title>The Global Catalogue of Microorganisms (GCM) 10K type strain sequencing project: providing services to taxonomists for standard genome sequencing and annotation.</title>
        <authorList>
            <consortium name="The Broad Institute Genomics Platform"/>
            <consortium name="The Broad Institute Genome Sequencing Center for Infectious Disease"/>
            <person name="Wu L."/>
            <person name="Ma J."/>
        </authorList>
    </citation>
    <scope>NUCLEOTIDE SEQUENCE [LARGE SCALE GENOMIC DNA]</scope>
    <source>
        <strain evidence="4">CGMCC 1.18439</strain>
    </source>
</reference>
<dbReference type="EMBL" id="BNAL01000032">
    <property type="protein sequence ID" value="GHG08704.1"/>
    <property type="molecule type" value="Genomic_DNA"/>
</dbReference>
<evidence type="ECO:0000259" key="2">
    <source>
        <dbReference type="PROSITE" id="PS51736"/>
    </source>
</evidence>
<dbReference type="RefSeq" id="WP_189643754.1">
    <property type="nucleotide sequence ID" value="NZ_BNAL01000032.1"/>
</dbReference>
<dbReference type="InterPro" id="IPR006119">
    <property type="entry name" value="Resolv_N"/>
</dbReference>
<feature type="domain" description="Resolvase/invertase-type recombinase catalytic" evidence="2">
    <location>
        <begin position="3"/>
        <end position="137"/>
    </location>
</feature>
<accession>A0ABQ3K9Z9</accession>
<dbReference type="SUPFAM" id="SSF53041">
    <property type="entry name" value="Resolvase-like"/>
    <property type="match status" value="1"/>
</dbReference>
<comment type="caution">
    <text evidence="3">The sequence shown here is derived from an EMBL/GenBank/DDBJ whole genome shotgun (WGS) entry which is preliminary data.</text>
</comment>
<proteinExistence type="inferred from homology"/>
<comment type="similarity">
    <text evidence="1">Belongs to the site-specific recombinase resolvase family.</text>
</comment>
<dbReference type="InterPro" id="IPR036162">
    <property type="entry name" value="Resolvase-like_N_sf"/>
</dbReference>
<dbReference type="PANTHER" id="PTHR30461">
    <property type="entry name" value="DNA-INVERTASE FROM LAMBDOID PROPHAGE"/>
    <property type="match status" value="1"/>
</dbReference>
<dbReference type="Gene3D" id="1.10.10.60">
    <property type="entry name" value="Homeodomain-like"/>
    <property type="match status" value="1"/>
</dbReference>
<dbReference type="CDD" id="cd03768">
    <property type="entry name" value="SR_ResInv"/>
    <property type="match status" value="1"/>
</dbReference>
<sequence>MPSTIGYKRVSSYGQNEVRQLDGLTFDKIFTDKASGKDTQRPQLQALLEYVREGDTVTIHSLDRLGRNLLDLQGLVGQLTEKGITVHFVKENMTFKPGGQDSMSTLLFSIMGAFAQFERDLIRERQAEGIAQAKKRGVYKGRKPKLTASQVTELRELAAQGVKKPELAQRFGVSRKTVYEYLREVVPANSG</sequence>
<dbReference type="CDD" id="cd00569">
    <property type="entry name" value="HTH_Hin_like"/>
    <property type="match status" value="1"/>
</dbReference>
<evidence type="ECO:0000256" key="1">
    <source>
        <dbReference type="ARBA" id="ARBA00009913"/>
    </source>
</evidence>
<dbReference type="PANTHER" id="PTHR30461:SF26">
    <property type="entry name" value="RESOLVASE HOMOLOG YNEB"/>
    <property type="match status" value="1"/>
</dbReference>
<dbReference type="InterPro" id="IPR006120">
    <property type="entry name" value="Resolvase_HTH_dom"/>
</dbReference>
<dbReference type="Gene3D" id="3.40.50.1390">
    <property type="entry name" value="Resolvase, N-terminal catalytic domain"/>
    <property type="match status" value="1"/>
</dbReference>
<name>A0ABQ3K9Z9_9DEIO</name>
<dbReference type="Proteomes" id="UP000632154">
    <property type="component" value="Unassembled WGS sequence"/>
</dbReference>
<dbReference type="InterPro" id="IPR050639">
    <property type="entry name" value="SSR_resolvase"/>
</dbReference>
<dbReference type="InterPro" id="IPR009057">
    <property type="entry name" value="Homeodomain-like_sf"/>
</dbReference>
<evidence type="ECO:0000313" key="4">
    <source>
        <dbReference type="Proteomes" id="UP000632154"/>
    </source>
</evidence>
<dbReference type="Pfam" id="PF02796">
    <property type="entry name" value="HTH_7"/>
    <property type="match status" value="1"/>
</dbReference>
<dbReference type="SUPFAM" id="SSF46689">
    <property type="entry name" value="Homeodomain-like"/>
    <property type="match status" value="1"/>
</dbReference>
<dbReference type="Pfam" id="PF00239">
    <property type="entry name" value="Resolvase"/>
    <property type="match status" value="1"/>
</dbReference>